<feature type="domain" description="FAD linked oxidase N-terminal" evidence="4">
    <location>
        <begin position="70"/>
        <end position="181"/>
    </location>
</feature>
<protein>
    <recommendedName>
        <fullName evidence="4">FAD linked oxidase N-terminal domain-containing protein</fullName>
    </recommendedName>
</protein>
<gene>
    <name evidence="5" type="ORF">LWI29_030383</name>
</gene>
<dbReference type="InterPro" id="IPR036318">
    <property type="entry name" value="FAD-bd_PCMH-like_sf"/>
</dbReference>
<dbReference type="EMBL" id="JAUESC010000388">
    <property type="protein sequence ID" value="KAK0572356.1"/>
    <property type="molecule type" value="Genomic_DNA"/>
</dbReference>
<dbReference type="InterPro" id="IPR006094">
    <property type="entry name" value="Oxid_FAD_bind_N"/>
</dbReference>
<dbReference type="GO" id="GO:0050660">
    <property type="term" value="F:flavin adenine dinucleotide binding"/>
    <property type="evidence" value="ECO:0007669"/>
    <property type="project" value="InterPro"/>
</dbReference>
<name>A0AA39RE33_ACESA</name>
<evidence type="ECO:0000256" key="3">
    <source>
        <dbReference type="SAM" id="MobiDB-lite"/>
    </source>
</evidence>
<dbReference type="Gene3D" id="3.30.43.10">
    <property type="entry name" value="Uridine Diphospho-n-acetylenolpyruvylglucosamine Reductase, domain 2"/>
    <property type="match status" value="1"/>
</dbReference>
<dbReference type="PANTHER" id="PTHR13878:SF127">
    <property type="entry name" value="CYTOKININ DEHYDROGENASE 3"/>
    <property type="match status" value="1"/>
</dbReference>
<evidence type="ECO:0000313" key="5">
    <source>
        <dbReference type="EMBL" id="KAK0572356.1"/>
    </source>
</evidence>
<keyword evidence="6" id="KW-1185">Reference proteome</keyword>
<feature type="region of interest" description="Disordered" evidence="3">
    <location>
        <begin position="206"/>
        <end position="270"/>
    </location>
</feature>
<reference evidence="5" key="1">
    <citation type="journal article" date="2022" name="Plant J.">
        <title>Strategies of tolerance reflected in two North American maple genomes.</title>
        <authorList>
            <person name="McEvoy S.L."/>
            <person name="Sezen U.U."/>
            <person name="Trouern-Trend A."/>
            <person name="McMahon S.M."/>
            <person name="Schaberg P.G."/>
            <person name="Yang J."/>
            <person name="Wegrzyn J.L."/>
            <person name="Swenson N.G."/>
        </authorList>
    </citation>
    <scope>NUCLEOTIDE SEQUENCE</scope>
    <source>
        <strain evidence="5">NS2018</strain>
    </source>
</reference>
<evidence type="ECO:0000256" key="2">
    <source>
        <dbReference type="ARBA" id="ARBA00023002"/>
    </source>
</evidence>
<accession>A0AA39RE33</accession>
<evidence type="ECO:0000256" key="1">
    <source>
        <dbReference type="ARBA" id="ARBA00005466"/>
    </source>
</evidence>
<dbReference type="InterPro" id="IPR016169">
    <property type="entry name" value="FAD-bd_PCMH_sub2"/>
</dbReference>
<sequence>MITSSTMAKILHYHQTSKTRFTEMLMPSKQLPPITAISSPKTLLWYSFLLRGRHKNPNRVFIQLLVTYTVAAKGHGHSVHGQAMVTNGVVVEMTSLSKNRSNRIVISGDKASSFYTDVGGEQLWIDVLNATQQKGLTPVSWTDYLYLTVSGTLWNAGISGQTHLRGPQINNVYELDVVTGESNWSTSEETPEEEAARGVLEYVPEKTHGQKKESSMARELNEPSGPAVDEAIVGTGEQRSSADAKGKQKVGKPSCLAMSASPETSSTFGVNEEQPLLPEIFIPTHPHSLSVKATQPRLCLYHYRCLQLIVTKPALHSQVRPPNFGSKNGTF</sequence>
<comment type="caution">
    <text evidence="5">The sequence shown here is derived from an EMBL/GenBank/DDBJ whole genome shotgun (WGS) entry which is preliminary data.</text>
</comment>
<reference evidence="5" key="2">
    <citation type="submission" date="2023-06" db="EMBL/GenBank/DDBJ databases">
        <authorList>
            <person name="Swenson N.G."/>
            <person name="Wegrzyn J.L."/>
            <person name="Mcevoy S.L."/>
        </authorList>
    </citation>
    <scope>NUCLEOTIDE SEQUENCE</scope>
    <source>
        <strain evidence="5">NS2018</strain>
        <tissue evidence="5">Leaf</tissue>
    </source>
</reference>
<dbReference type="SUPFAM" id="SSF56176">
    <property type="entry name" value="FAD-binding/transporter-associated domain-like"/>
    <property type="match status" value="1"/>
</dbReference>
<dbReference type="InterPro" id="IPR050432">
    <property type="entry name" value="FAD-linked_Oxidoreductases_BP"/>
</dbReference>
<dbReference type="Proteomes" id="UP001168877">
    <property type="component" value="Unassembled WGS sequence"/>
</dbReference>
<keyword evidence="2" id="KW-0560">Oxidoreductase</keyword>
<feature type="compositionally biased region" description="Basic and acidic residues" evidence="3">
    <location>
        <begin position="206"/>
        <end position="221"/>
    </location>
</feature>
<evidence type="ECO:0000259" key="4">
    <source>
        <dbReference type="Pfam" id="PF01565"/>
    </source>
</evidence>
<dbReference type="AlphaFoldDB" id="A0AA39RE33"/>
<dbReference type="GO" id="GO:0016491">
    <property type="term" value="F:oxidoreductase activity"/>
    <property type="evidence" value="ECO:0007669"/>
    <property type="project" value="UniProtKB-KW"/>
</dbReference>
<dbReference type="Pfam" id="PF01565">
    <property type="entry name" value="FAD_binding_4"/>
    <property type="match status" value="1"/>
</dbReference>
<dbReference type="PANTHER" id="PTHR13878">
    <property type="entry name" value="GULONOLACTONE OXIDASE"/>
    <property type="match status" value="1"/>
</dbReference>
<dbReference type="InterPro" id="IPR016167">
    <property type="entry name" value="FAD-bd_PCMH_sub1"/>
</dbReference>
<dbReference type="Gene3D" id="3.30.465.10">
    <property type="match status" value="1"/>
</dbReference>
<proteinExistence type="inferred from homology"/>
<organism evidence="5 6">
    <name type="scientific">Acer saccharum</name>
    <name type="common">Sugar maple</name>
    <dbReference type="NCBI Taxonomy" id="4024"/>
    <lineage>
        <taxon>Eukaryota</taxon>
        <taxon>Viridiplantae</taxon>
        <taxon>Streptophyta</taxon>
        <taxon>Embryophyta</taxon>
        <taxon>Tracheophyta</taxon>
        <taxon>Spermatophyta</taxon>
        <taxon>Magnoliopsida</taxon>
        <taxon>eudicotyledons</taxon>
        <taxon>Gunneridae</taxon>
        <taxon>Pentapetalae</taxon>
        <taxon>rosids</taxon>
        <taxon>malvids</taxon>
        <taxon>Sapindales</taxon>
        <taxon>Sapindaceae</taxon>
        <taxon>Hippocastanoideae</taxon>
        <taxon>Acereae</taxon>
        <taxon>Acer</taxon>
    </lineage>
</organism>
<comment type="similarity">
    <text evidence="1">Belongs to the oxygen-dependent FAD-linked oxidoreductase family.</text>
</comment>
<evidence type="ECO:0000313" key="6">
    <source>
        <dbReference type="Proteomes" id="UP001168877"/>
    </source>
</evidence>